<reference evidence="15 16" key="1">
    <citation type="submission" date="2019-08" db="EMBL/GenBank/DDBJ databases">
        <title>Complete genome sequence of Spiroplasma chinense CCH (DSM 19755).</title>
        <authorList>
            <person name="Shen H.-Y."/>
            <person name="Lin Y.-C."/>
            <person name="Chou L."/>
            <person name="Kuo C.-H."/>
        </authorList>
    </citation>
    <scope>NUCLEOTIDE SEQUENCE [LARGE SCALE GENOMIC DNA]</scope>
    <source>
        <strain evidence="15 16">CCH</strain>
    </source>
</reference>
<dbReference type="EMBL" id="CP043026">
    <property type="protein sequence ID" value="QEH62182.1"/>
    <property type="molecule type" value="Genomic_DNA"/>
</dbReference>
<evidence type="ECO:0000256" key="9">
    <source>
        <dbReference type="ARBA" id="ARBA00022989"/>
    </source>
</evidence>
<keyword evidence="7 12" id="KW-0812">Transmembrane</keyword>
<dbReference type="PANTHER" id="PTHR30175">
    <property type="entry name" value="PHOSPHOTRANSFERASE SYSTEM TRANSPORT PROTEIN"/>
    <property type="match status" value="1"/>
</dbReference>
<feature type="domain" description="PTS EIIB type-1" evidence="13">
    <location>
        <begin position="7"/>
        <end position="90"/>
    </location>
</feature>
<feature type="active site" description="Phosphocysteine intermediate; for EIIB activity" evidence="11">
    <location>
        <position position="29"/>
    </location>
</feature>
<dbReference type="AlphaFoldDB" id="A0A5B9Y7W8"/>
<dbReference type="Pfam" id="PF00367">
    <property type="entry name" value="PTS_EIIB"/>
    <property type="match status" value="1"/>
</dbReference>
<comment type="subcellular location">
    <subcellularLocation>
        <location evidence="1">Cell membrane</location>
        <topology evidence="1">Multi-pass membrane protein</topology>
    </subcellularLocation>
</comment>
<keyword evidence="6" id="KW-0598">Phosphotransferase system</keyword>
<name>A0A5B9Y7W8_9MOLU</name>
<organism evidence="15 16">
    <name type="scientific">Spiroplasma chinense</name>
    <dbReference type="NCBI Taxonomy" id="216932"/>
    <lineage>
        <taxon>Bacteria</taxon>
        <taxon>Bacillati</taxon>
        <taxon>Mycoplasmatota</taxon>
        <taxon>Mollicutes</taxon>
        <taxon>Entomoplasmatales</taxon>
        <taxon>Spiroplasmataceae</taxon>
        <taxon>Spiroplasma</taxon>
    </lineage>
</organism>
<dbReference type="Pfam" id="PF02378">
    <property type="entry name" value="PTS_EIIC"/>
    <property type="match status" value="1"/>
</dbReference>
<keyword evidence="10 12" id="KW-0472">Membrane</keyword>
<evidence type="ECO:0000256" key="1">
    <source>
        <dbReference type="ARBA" id="ARBA00004651"/>
    </source>
</evidence>
<dbReference type="KEGG" id="schi:SCHIN_v1c09890"/>
<feature type="transmembrane region" description="Helical" evidence="12">
    <location>
        <begin position="186"/>
        <end position="205"/>
    </location>
</feature>
<dbReference type="InterPro" id="IPR001996">
    <property type="entry name" value="PTS_IIB_1"/>
</dbReference>
<sequence length="572" mass="62402">MKKIEWEKYSQEFFEAVGGMKNVKDIYHCATRLRFHLVDEEKIDISALKKIAIVKGYNLSEDEHQLIIGTGVVDKFYKVVMRTFEGNGEVNLATKNKVKFWNKNLNFKQNSLALTKRGLNSFAAIFVPLVPVFIAGGMSLALKSLFEQITPNSGFGKILDIIGGGILGSVPAFVGFTAAKRWGGNPYLGMSMGIILIAPALLNSWSNSSPVMIGVDINATEDVVKIAIQEAFDKWKDQKIGEGWTPEQLEAATSGEVIGVYYTIWSGFFKINLIGYQAQIVPILLVLALSVNLERLFRKFIPDTVGIILVPLGVVLISSWLAFWAIGPLGQIIGKGIALGLNGLFKYTNWYGIGFGGMVFAGLYPLIVITGLHQGLLPIDTQLLLETKLQYGHSFSFITPIACASNVAQGCAVLVAAFLIKNKEEKSKVFSGSFGANLGITEPAMFGVNLQIKPLFVGGMIGSAAGGYWSGMTHTVANSVGSASWVGLVQFDWTSTKSSAYFDQTNIHASFQSIPPGVNAVIVMLISGVVAFAASWFLMKTKWGKNSLNEYITNMDIVIESKKERIKKVKNK</sequence>
<keyword evidence="5" id="KW-0808">Transferase</keyword>
<keyword evidence="2" id="KW-0813">Transport</keyword>
<dbReference type="InterPro" id="IPR050558">
    <property type="entry name" value="PTS_Sugar-Specific_Components"/>
</dbReference>
<evidence type="ECO:0000256" key="4">
    <source>
        <dbReference type="ARBA" id="ARBA00022597"/>
    </source>
</evidence>
<feature type="transmembrane region" description="Helical" evidence="12">
    <location>
        <begin position="394"/>
        <end position="420"/>
    </location>
</feature>
<dbReference type="PROSITE" id="PS01035">
    <property type="entry name" value="PTS_EIIB_TYPE_1_CYS"/>
    <property type="match status" value="1"/>
</dbReference>
<accession>A0A5B9Y7W8</accession>
<evidence type="ECO:0000256" key="5">
    <source>
        <dbReference type="ARBA" id="ARBA00022679"/>
    </source>
</evidence>
<keyword evidence="16" id="KW-1185">Reference proteome</keyword>
<proteinExistence type="predicted"/>
<dbReference type="Gene3D" id="3.30.1360.60">
    <property type="entry name" value="Glucose permease domain IIB"/>
    <property type="match status" value="1"/>
</dbReference>
<protein>
    <submittedName>
        <fullName evidence="15">PTS system, sucrose-specific IIB component</fullName>
    </submittedName>
</protein>
<evidence type="ECO:0000256" key="12">
    <source>
        <dbReference type="SAM" id="Phobius"/>
    </source>
</evidence>
<evidence type="ECO:0000256" key="10">
    <source>
        <dbReference type="ARBA" id="ARBA00023136"/>
    </source>
</evidence>
<evidence type="ECO:0000256" key="8">
    <source>
        <dbReference type="ARBA" id="ARBA00022777"/>
    </source>
</evidence>
<dbReference type="RefSeq" id="WP_166508548.1">
    <property type="nucleotide sequence ID" value="NZ_CP043026.1"/>
</dbReference>
<dbReference type="SUPFAM" id="SSF55604">
    <property type="entry name" value="Glucose permease domain IIB"/>
    <property type="match status" value="1"/>
</dbReference>
<keyword evidence="3" id="KW-1003">Cell membrane</keyword>
<dbReference type="InterPro" id="IPR036878">
    <property type="entry name" value="Glu_permease_IIB"/>
</dbReference>
<dbReference type="CDD" id="cd00212">
    <property type="entry name" value="PTS_IIB_glc"/>
    <property type="match status" value="1"/>
</dbReference>
<dbReference type="PANTHER" id="PTHR30175:SF4">
    <property type="entry name" value="PTS SYSTEM TREHALOSE-SPECIFIC EIIBC COMPONENT"/>
    <property type="match status" value="1"/>
</dbReference>
<feature type="transmembrane region" description="Helical" evidence="12">
    <location>
        <begin position="274"/>
        <end position="293"/>
    </location>
</feature>
<dbReference type="InterPro" id="IPR013013">
    <property type="entry name" value="PTS_EIIC_1"/>
</dbReference>
<keyword evidence="4" id="KW-0762">Sugar transport</keyword>
<feature type="transmembrane region" description="Helical" evidence="12">
    <location>
        <begin position="305"/>
        <end position="326"/>
    </location>
</feature>
<dbReference type="InterPro" id="IPR003352">
    <property type="entry name" value="PTS_EIIC"/>
</dbReference>
<feature type="transmembrane region" description="Helical" evidence="12">
    <location>
        <begin position="161"/>
        <end position="179"/>
    </location>
</feature>
<keyword evidence="9 12" id="KW-1133">Transmembrane helix</keyword>
<dbReference type="GO" id="GO:0090589">
    <property type="term" value="F:protein-phosphocysteine-trehalose phosphotransferase system transporter activity"/>
    <property type="evidence" value="ECO:0007669"/>
    <property type="project" value="TreeGrafter"/>
</dbReference>
<evidence type="ECO:0000256" key="2">
    <source>
        <dbReference type="ARBA" id="ARBA00022448"/>
    </source>
</evidence>
<evidence type="ECO:0000256" key="3">
    <source>
        <dbReference type="ARBA" id="ARBA00022475"/>
    </source>
</evidence>
<dbReference type="PROSITE" id="PS51103">
    <property type="entry name" value="PTS_EIIC_TYPE_1"/>
    <property type="match status" value="1"/>
</dbReference>
<feature type="transmembrane region" description="Helical" evidence="12">
    <location>
        <begin position="350"/>
        <end position="373"/>
    </location>
</feature>
<feature type="transmembrane region" description="Helical" evidence="12">
    <location>
        <begin position="520"/>
        <end position="539"/>
    </location>
</feature>
<evidence type="ECO:0000259" key="13">
    <source>
        <dbReference type="PROSITE" id="PS51098"/>
    </source>
</evidence>
<feature type="domain" description="PTS EIIC type-1" evidence="14">
    <location>
        <begin position="120"/>
        <end position="555"/>
    </location>
</feature>
<dbReference type="GO" id="GO:0008982">
    <property type="term" value="F:protein-N(PI)-phosphohistidine-sugar phosphotransferase activity"/>
    <property type="evidence" value="ECO:0007669"/>
    <property type="project" value="InterPro"/>
</dbReference>
<evidence type="ECO:0000256" key="6">
    <source>
        <dbReference type="ARBA" id="ARBA00022683"/>
    </source>
</evidence>
<dbReference type="GO" id="GO:0009401">
    <property type="term" value="P:phosphoenolpyruvate-dependent sugar phosphotransferase system"/>
    <property type="evidence" value="ECO:0007669"/>
    <property type="project" value="UniProtKB-KW"/>
</dbReference>
<keyword evidence="8" id="KW-0418">Kinase</keyword>
<dbReference type="GO" id="GO:0015771">
    <property type="term" value="P:trehalose transport"/>
    <property type="evidence" value="ECO:0007669"/>
    <property type="project" value="TreeGrafter"/>
</dbReference>
<evidence type="ECO:0000256" key="7">
    <source>
        <dbReference type="ARBA" id="ARBA00022692"/>
    </source>
</evidence>
<dbReference type="InterPro" id="IPR018113">
    <property type="entry name" value="PTrfase_EIIB_Cys"/>
</dbReference>
<gene>
    <name evidence="15" type="primary">scrA</name>
    <name evidence="15" type="ORF">SCHIN_v1c09890</name>
</gene>
<dbReference type="GO" id="GO:0005886">
    <property type="term" value="C:plasma membrane"/>
    <property type="evidence" value="ECO:0007669"/>
    <property type="project" value="UniProtKB-SubCell"/>
</dbReference>
<evidence type="ECO:0000259" key="14">
    <source>
        <dbReference type="PROSITE" id="PS51103"/>
    </source>
</evidence>
<evidence type="ECO:0000256" key="11">
    <source>
        <dbReference type="PROSITE-ProRule" id="PRU00421"/>
    </source>
</evidence>
<feature type="transmembrane region" description="Helical" evidence="12">
    <location>
        <begin position="118"/>
        <end position="141"/>
    </location>
</feature>
<evidence type="ECO:0000313" key="15">
    <source>
        <dbReference type="EMBL" id="QEH62182.1"/>
    </source>
</evidence>
<dbReference type="Proteomes" id="UP000323144">
    <property type="component" value="Chromosome"/>
</dbReference>
<dbReference type="PROSITE" id="PS51098">
    <property type="entry name" value="PTS_EIIB_TYPE_1"/>
    <property type="match status" value="1"/>
</dbReference>
<evidence type="ECO:0000313" key="16">
    <source>
        <dbReference type="Proteomes" id="UP000323144"/>
    </source>
</evidence>
<dbReference type="GO" id="GO:0016301">
    <property type="term" value="F:kinase activity"/>
    <property type="evidence" value="ECO:0007669"/>
    <property type="project" value="UniProtKB-KW"/>
</dbReference>